<dbReference type="PIRSF" id="PIRSF006603">
    <property type="entry name" value="DinF"/>
    <property type="match status" value="1"/>
</dbReference>
<dbReference type="GO" id="GO:0005886">
    <property type="term" value="C:plasma membrane"/>
    <property type="evidence" value="ECO:0007669"/>
    <property type="project" value="UniProtKB-SubCell"/>
</dbReference>
<feature type="transmembrane region" description="Helical" evidence="13">
    <location>
        <begin position="319"/>
        <end position="339"/>
    </location>
</feature>
<reference evidence="14 16" key="1">
    <citation type="submission" date="2015-02" db="EMBL/GenBank/DDBJ databases">
        <title>Evolution of amylase-binding proteins of oral streptococcal species.</title>
        <authorList>
            <person name="Haase E.M."/>
        </authorList>
    </citation>
    <scope>NUCLEOTIDE SEQUENCE [LARGE SCALE GENOMIC DNA]</scope>
    <source>
        <strain evidence="14 16">SK137</strain>
    </source>
</reference>
<dbReference type="Proteomes" id="UP000267691">
    <property type="component" value="Unassembled WGS sequence"/>
</dbReference>
<dbReference type="GO" id="GO:0006811">
    <property type="term" value="P:monoatomic ion transport"/>
    <property type="evidence" value="ECO:0007669"/>
    <property type="project" value="UniProtKB-KW"/>
</dbReference>
<dbReference type="RefSeq" id="WP_023948179.1">
    <property type="nucleotide sequence ID" value="NZ_CAMIAG010000004.1"/>
</dbReference>
<feature type="transmembrane region" description="Helical" evidence="13">
    <location>
        <begin position="60"/>
        <end position="79"/>
    </location>
</feature>
<keyword evidence="10" id="KW-0406">Ion transport</keyword>
<feature type="transmembrane region" description="Helical" evidence="13">
    <location>
        <begin position="388"/>
        <end position="408"/>
    </location>
</feature>
<gene>
    <name evidence="15" type="primary">norM</name>
    <name evidence="15" type="ORF">D8853_07640</name>
    <name evidence="14" type="ORF">TZ91_00689</name>
</gene>
<sequence>MYQTHHFKDKFILFLKIFFPILIYQFANYSASFVDTTMTGQYNTMDLAGVSMATSIWNPFFTFLTGIVSALVPIIGHHLGRGKKEEVASDFYQFIYLALGLSVVLLGMVLFLAPPILNHIGLEAPVAAVAVRYLWFLSIGIIPLLLFSVIRSLLDSLGLTKLSMYLMLLLLPLNSGFNYLLIYGAFGVPELGGAGAGLGTSLAYWVLLGISVLVLFKQEKLKALHFEKRIPLNMDKIKEGVRLGLPIGGTVFAEVAIFSVVGLIMAKFSSLIIASHQSAMNFSSLMYAFPMSISSAMAIVVSYEVGAKRFDDAKTYIGLGRWTALIFAAFTLSFLYIFRGNVASLYGNDPEFIDLTARFLTYSLFFQLADTFAAPLQGILRGYKDTVIPFYLGLVGYWGVTLPVAMVFDSLTDFGAYSYWIGLIISLIVSGVLYRWRLTVIMKRFESLAKQTIQSL</sequence>
<dbReference type="Proteomes" id="UP000033415">
    <property type="component" value="Unassembled WGS sequence"/>
</dbReference>
<feature type="transmembrane region" description="Helical" evidence="13">
    <location>
        <begin position="166"/>
        <end position="186"/>
    </location>
</feature>
<comment type="similarity">
    <text evidence="3">Belongs to the multi antimicrobial extrusion (MATE) (TC 2.A.66.1) family.</text>
</comment>
<evidence type="ECO:0000256" key="2">
    <source>
        <dbReference type="ARBA" id="ARBA00004651"/>
    </source>
</evidence>
<dbReference type="InterPro" id="IPR048279">
    <property type="entry name" value="MdtK-like"/>
</dbReference>
<keyword evidence="5" id="KW-0813">Transport</keyword>
<evidence type="ECO:0000256" key="4">
    <source>
        <dbReference type="ARBA" id="ARBA00020268"/>
    </source>
</evidence>
<evidence type="ECO:0000313" key="15">
    <source>
        <dbReference type="EMBL" id="RSI85454.1"/>
    </source>
</evidence>
<dbReference type="EMBL" id="JYGQ01000001">
    <property type="protein sequence ID" value="KJQ73086.1"/>
    <property type="molecule type" value="Genomic_DNA"/>
</dbReference>
<keyword evidence="8 13" id="KW-0812">Transmembrane</keyword>
<evidence type="ECO:0000256" key="9">
    <source>
        <dbReference type="ARBA" id="ARBA00022989"/>
    </source>
</evidence>
<feature type="transmembrane region" description="Helical" evidence="13">
    <location>
        <begin position="91"/>
        <end position="113"/>
    </location>
</feature>
<proteinExistence type="inferred from homology"/>
<comment type="caution">
    <text evidence="14">The sequence shown here is derived from an EMBL/GenBank/DDBJ whole genome shotgun (WGS) entry which is preliminary data.</text>
</comment>
<comment type="subcellular location">
    <subcellularLocation>
        <location evidence="2">Cell membrane</location>
        <topology evidence="2">Multi-pass membrane protein</topology>
    </subcellularLocation>
</comment>
<comment type="function">
    <text evidence="1">Multidrug efflux pump.</text>
</comment>
<dbReference type="NCBIfam" id="TIGR00797">
    <property type="entry name" value="matE"/>
    <property type="match status" value="1"/>
</dbReference>
<keyword evidence="7" id="KW-1003">Cell membrane</keyword>
<dbReference type="CDD" id="cd13131">
    <property type="entry name" value="MATE_NorM_like"/>
    <property type="match status" value="1"/>
</dbReference>
<dbReference type="InterPro" id="IPR050222">
    <property type="entry name" value="MATE_MdtK"/>
</dbReference>
<evidence type="ECO:0000313" key="14">
    <source>
        <dbReference type="EMBL" id="KJQ73086.1"/>
    </source>
</evidence>
<evidence type="ECO:0000256" key="3">
    <source>
        <dbReference type="ARBA" id="ARBA00010199"/>
    </source>
</evidence>
<dbReference type="InterPro" id="IPR002528">
    <property type="entry name" value="MATE_fam"/>
</dbReference>
<feature type="transmembrane region" description="Helical" evidence="13">
    <location>
        <begin position="414"/>
        <end position="434"/>
    </location>
</feature>
<evidence type="ECO:0000256" key="10">
    <source>
        <dbReference type="ARBA" id="ARBA00023065"/>
    </source>
</evidence>
<evidence type="ECO:0000256" key="11">
    <source>
        <dbReference type="ARBA" id="ARBA00023136"/>
    </source>
</evidence>
<name>A0A081Q1I8_STRMT</name>
<dbReference type="PANTHER" id="PTHR43298:SF2">
    <property type="entry name" value="FMN_FAD EXPORTER YEEO-RELATED"/>
    <property type="match status" value="1"/>
</dbReference>
<dbReference type="EMBL" id="RJNT01000007">
    <property type="protein sequence ID" value="RSI85454.1"/>
    <property type="molecule type" value="Genomic_DNA"/>
</dbReference>
<dbReference type="GO" id="GO:0042910">
    <property type="term" value="F:xenobiotic transmembrane transporter activity"/>
    <property type="evidence" value="ECO:0007669"/>
    <property type="project" value="InterPro"/>
</dbReference>
<dbReference type="GO" id="GO:0015297">
    <property type="term" value="F:antiporter activity"/>
    <property type="evidence" value="ECO:0007669"/>
    <property type="project" value="UniProtKB-KW"/>
</dbReference>
<keyword evidence="11 13" id="KW-0472">Membrane</keyword>
<keyword evidence="6" id="KW-0050">Antiport</keyword>
<organism evidence="14 16">
    <name type="scientific">Streptococcus mitis</name>
    <dbReference type="NCBI Taxonomy" id="28037"/>
    <lineage>
        <taxon>Bacteria</taxon>
        <taxon>Bacillati</taxon>
        <taxon>Bacillota</taxon>
        <taxon>Bacilli</taxon>
        <taxon>Lactobacillales</taxon>
        <taxon>Streptococcaceae</taxon>
        <taxon>Streptococcus</taxon>
        <taxon>Streptococcus mitis group</taxon>
    </lineage>
</organism>
<evidence type="ECO:0000256" key="8">
    <source>
        <dbReference type="ARBA" id="ARBA00022692"/>
    </source>
</evidence>
<dbReference type="PANTHER" id="PTHR43298">
    <property type="entry name" value="MULTIDRUG RESISTANCE PROTEIN NORM-RELATED"/>
    <property type="match status" value="1"/>
</dbReference>
<keyword evidence="9 13" id="KW-1133">Transmembrane helix</keyword>
<evidence type="ECO:0000256" key="5">
    <source>
        <dbReference type="ARBA" id="ARBA00022448"/>
    </source>
</evidence>
<protein>
    <recommendedName>
        <fullName evidence="4">Probable multidrug resistance protein NorM</fullName>
    </recommendedName>
    <alternativeName>
        <fullName evidence="12">Multidrug-efflux transporter</fullName>
    </alternativeName>
</protein>
<evidence type="ECO:0000313" key="16">
    <source>
        <dbReference type="Proteomes" id="UP000033415"/>
    </source>
</evidence>
<reference evidence="15 17" key="2">
    <citation type="submission" date="2018-11" db="EMBL/GenBank/DDBJ databases">
        <title>Species Designations Belie Phenotypic and Genotypic Heterogeneity in Oral Streptococci.</title>
        <authorList>
            <person name="Velsko I."/>
        </authorList>
    </citation>
    <scope>NUCLEOTIDE SEQUENCE [LARGE SCALE GENOMIC DNA]</scope>
    <source>
        <strain evidence="15 17">KLC12</strain>
    </source>
</reference>
<feature type="transmembrane region" description="Helical" evidence="13">
    <location>
        <begin position="285"/>
        <end position="307"/>
    </location>
</feature>
<feature type="transmembrane region" description="Helical" evidence="13">
    <location>
        <begin position="12"/>
        <end position="31"/>
    </location>
</feature>
<dbReference type="AlphaFoldDB" id="A0A081Q1I8"/>
<feature type="transmembrane region" description="Helical" evidence="13">
    <location>
        <begin position="359"/>
        <end position="376"/>
    </location>
</feature>
<evidence type="ECO:0000256" key="13">
    <source>
        <dbReference type="SAM" id="Phobius"/>
    </source>
</evidence>
<accession>A0A081Q1I8</accession>
<evidence type="ECO:0000256" key="12">
    <source>
        <dbReference type="ARBA" id="ARBA00031636"/>
    </source>
</evidence>
<feature type="transmembrane region" description="Helical" evidence="13">
    <location>
        <begin position="133"/>
        <end position="154"/>
    </location>
</feature>
<evidence type="ECO:0000256" key="7">
    <source>
        <dbReference type="ARBA" id="ARBA00022475"/>
    </source>
</evidence>
<feature type="transmembrane region" description="Helical" evidence="13">
    <location>
        <begin position="192"/>
        <end position="216"/>
    </location>
</feature>
<evidence type="ECO:0000313" key="17">
    <source>
        <dbReference type="Proteomes" id="UP000267691"/>
    </source>
</evidence>
<evidence type="ECO:0000256" key="6">
    <source>
        <dbReference type="ARBA" id="ARBA00022449"/>
    </source>
</evidence>
<evidence type="ECO:0000256" key="1">
    <source>
        <dbReference type="ARBA" id="ARBA00003408"/>
    </source>
</evidence>
<dbReference type="PATRIC" id="fig|28037.100.peg.1035"/>
<feature type="transmembrane region" description="Helical" evidence="13">
    <location>
        <begin position="243"/>
        <end position="265"/>
    </location>
</feature>
<dbReference type="Pfam" id="PF01554">
    <property type="entry name" value="MatE"/>
    <property type="match status" value="2"/>
</dbReference>